<dbReference type="GO" id="GO:0051015">
    <property type="term" value="F:actin filament binding"/>
    <property type="evidence" value="ECO:0007669"/>
    <property type="project" value="InterPro"/>
</dbReference>
<dbReference type="SUPFAM" id="SSF55753">
    <property type="entry name" value="Actin depolymerizing proteins"/>
    <property type="match status" value="1"/>
</dbReference>
<evidence type="ECO:0000256" key="1">
    <source>
        <dbReference type="ARBA" id="ARBA00022801"/>
    </source>
</evidence>
<feature type="region of interest" description="Disordered" evidence="3">
    <location>
        <begin position="375"/>
        <end position="465"/>
    </location>
</feature>
<evidence type="ECO:0000256" key="2">
    <source>
        <dbReference type="ARBA" id="ARBA00022912"/>
    </source>
</evidence>
<dbReference type="GeneID" id="109704726"/>
<sequence>MSDGADASTSGDNLTPRKSFWRSASWTARSSPTAPAPQPNPGRPPKRPGRLALPVRPPLSGWPRQASDDSGPTPSASGLAHTDAADLSRVADHVYLGSDAAARDRNALRRHGITHVLNCVGAACPDYFRGEGDLVYKTLWLHDSPAEDLSSVLYDAFDFLEDARGGGGGGGGGRALVHCVRGASRSAAIVVAYLMWRHAIPFDAALRRVKAARAAADPNLGFAAQLLRRQPRPGAANSPGSARRVLRLAPHSPCAPLHLVPKTALPSSSSSGASAAELLDSRGAFLVHVPAAVYVWLGAACEPAMAAAAARAAAQVVRYERVAGPVVTVREGAEPPDFWSAIAAEPSVPDPSKAGKRRVELYDLDFEIFHHALKSPNEEAAESTTPSSSSADSASTFSPASSSSSDWYNSPSTPGHSTIQLGPKLPSFRTRTENEKASTFPSDAADTKTRAQSLAERRGGITPSLVLLAPPDAEKEQPSPQEFQHDWCLSPAFIPDVEVDEEEEGDSMCIDHQLSLNPSNQLNLDAIEEDIEEEEGSSQLIHPILFRWPEMDKMEEIHPGVLDSRSVFLMVAPNSRKGVRKPTSKILYIWLGSGSELSEGDVEKVRDVCSSKTGIDVLDLIGIPPDTPVEVRNKLFVLMNGIPESIFYLKSFTYQLLCLRIIFC</sequence>
<dbReference type="PROSITE" id="PS50056">
    <property type="entry name" value="TYR_PHOSPHATASE_2"/>
    <property type="match status" value="1"/>
</dbReference>
<dbReference type="Pfam" id="PF25466">
    <property type="entry name" value="MPK1_gelsolin_C"/>
    <property type="match status" value="1"/>
</dbReference>
<dbReference type="SMART" id="SM00195">
    <property type="entry name" value="DSPc"/>
    <property type="match status" value="1"/>
</dbReference>
<dbReference type="CDD" id="cd14498">
    <property type="entry name" value="DSP"/>
    <property type="match status" value="1"/>
</dbReference>
<keyword evidence="1" id="KW-0378">Hydrolase</keyword>
<feature type="compositionally biased region" description="Basic and acidic residues" evidence="3">
    <location>
        <begin position="445"/>
        <end position="459"/>
    </location>
</feature>
<dbReference type="InterPro" id="IPR007122">
    <property type="entry name" value="Villin/Gelsolin"/>
</dbReference>
<accession>A0A6P5ECM2</accession>
<evidence type="ECO:0000259" key="5">
    <source>
        <dbReference type="PROSITE" id="PS50056"/>
    </source>
</evidence>
<dbReference type="Pfam" id="PF00626">
    <property type="entry name" value="Gelsolin"/>
    <property type="match status" value="1"/>
</dbReference>
<dbReference type="SMART" id="SM00262">
    <property type="entry name" value="GEL"/>
    <property type="match status" value="1"/>
</dbReference>
<reference evidence="6" key="1">
    <citation type="journal article" date="2015" name="Nat. Genet.">
        <title>The pineapple genome and the evolution of CAM photosynthesis.</title>
        <authorList>
            <person name="Ming R."/>
            <person name="VanBuren R."/>
            <person name="Wai C.M."/>
            <person name="Tang H."/>
            <person name="Schatz M.C."/>
            <person name="Bowers J.E."/>
            <person name="Lyons E."/>
            <person name="Wang M.L."/>
            <person name="Chen J."/>
            <person name="Biggers E."/>
            <person name="Zhang J."/>
            <person name="Huang L."/>
            <person name="Zhang L."/>
            <person name="Miao W."/>
            <person name="Zhang J."/>
            <person name="Ye Z."/>
            <person name="Miao C."/>
            <person name="Lin Z."/>
            <person name="Wang H."/>
            <person name="Zhou H."/>
            <person name="Yim W.C."/>
            <person name="Priest H.D."/>
            <person name="Zheng C."/>
            <person name="Woodhouse M."/>
            <person name="Edger P.P."/>
            <person name="Guyot R."/>
            <person name="Guo H.B."/>
            <person name="Guo H."/>
            <person name="Zheng G."/>
            <person name="Singh R."/>
            <person name="Sharma A."/>
            <person name="Min X."/>
            <person name="Zheng Y."/>
            <person name="Lee H."/>
            <person name="Gurtowski J."/>
            <person name="Sedlazeck F.J."/>
            <person name="Harkess A."/>
            <person name="McKain M.R."/>
            <person name="Liao Z."/>
            <person name="Fang J."/>
            <person name="Liu J."/>
            <person name="Zhang X."/>
            <person name="Zhang Q."/>
            <person name="Hu W."/>
            <person name="Qin Y."/>
            <person name="Wang K."/>
            <person name="Chen L.Y."/>
            <person name="Shirley N."/>
            <person name="Lin Y.R."/>
            <person name="Liu L.Y."/>
            <person name="Hernandez A.G."/>
            <person name="Wright C.L."/>
            <person name="Bulone V."/>
            <person name="Tuskan G.A."/>
            <person name="Heath K."/>
            <person name="Zee F."/>
            <person name="Moore P.H."/>
            <person name="Sunkar R."/>
            <person name="Leebens-Mack J.H."/>
            <person name="Mockler T."/>
            <person name="Bennetzen J.L."/>
            <person name="Freeling M."/>
            <person name="Sankoff D."/>
            <person name="Paterson A.H."/>
            <person name="Zhu X."/>
            <person name="Yang X."/>
            <person name="Smith J.A."/>
            <person name="Cushman J.C."/>
            <person name="Paull R.E."/>
            <person name="Yu Q."/>
        </authorList>
    </citation>
    <scope>NUCLEOTIDE SEQUENCE [LARGE SCALE GENOMIC DNA]</scope>
    <source>
        <strain evidence="6">cv. F153</strain>
    </source>
</reference>
<gene>
    <name evidence="7" type="primary">LOC109704726</name>
</gene>
<evidence type="ECO:0000313" key="6">
    <source>
        <dbReference type="Proteomes" id="UP000515123"/>
    </source>
</evidence>
<organism evidence="6 7">
    <name type="scientific">Ananas comosus</name>
    <name type="common">Pineapple</name>
    <name type="synonym">Ananas ananas</name>
    <dbReference type="NCBI Taxonomy" id="4615"/>
    <lineage>
        <taxon>Eukaryota</taxon>
        <taxon>Viridiplantae</taxon>
        <taxon>Streptophyta</taxon>
        <taxon>Embryophyta</taxon>
        <taxon>Tracheophyta</taxon>
        <taxon>Spermatophyta</taxon>
        <taxon>Magnoliopsida</taxon>
        <taxon>Liliopsida</taxon>
        <taxon>Poales</taxon>
        <taxon>Bromeliaceae</taxon>
        <taxon>Bromelioideae</taxon>
        <taxon>Ananas</taxon>
    </lineage>
</organism>
<keyword evidence="6" id="KW-1185">Reference proteome</keyword>
<protein>
    <submittedName>
        <fullName evidence="7">Protein-tyrosine-phosphatase MKP1-like isoform X1</fullName>
    </submittedName>
</protein>
<dbReference type="GO" id="GO:0004721">
    <property type="term" value="F:phosphoprotein phosphatase activity"/>
    <property type="evidence" value="ECO:0007669"/>
    <property type="project" value="UniProtKB-KW"/>
</dbReference>
<feature type="compositionally biased region" description="Low complexity" evidence="3">
    <location>
        <begin position="382"/>
        <end position="414"/>
    </location>
</feature>
<dbReference type="InterPro" id="IPR029021">
    <property type="entry name" value="Prot-tyrosine_phosphatase-like"/>
</dbReference>
<evidence type="ECO:0000259" key="4">
    <source>
        <dbReference type="PROSITE" id="PS50054"/>
    </source>
</evidence>
<dbReference type="OrthoDB" id="165342at2759"/>
<reference evidence="7" key="2">
    <citation type="submission" date="2025-08" db="UniProtKB">
        <authorList>
            <consortium name="RefSeq"/>
        </authorList>
    </citation>
    <scope>IDENTIFICATION</scope>
    <source>
        <tissue evidence="7">Leaf</tissue>
    </source>
</reference>
<dbReference type="InterPro" id="IPR000387">
    <property type="entry name" value="Tyr_Pase_dom"/>
</dbReference>
<dbReference type="PROSITE" id="PS00383">
    <property type="entry name" value="TYR_PHOSPHATASE_1"/>
    <property type="match status" value="1"/>
</dbReference>
<proteinExistence type="predicted"/>
<dbReference type="AlphaFoldDB" id="A0A6P5ECM2"/>
<keyword evidence="2" id="KW-0904">Protein phosphatase</keyword>
<dbReference type="Gene3D" id="3.90.190.10">
    <property type="entry name" value="Protein tyrosine phosphatase superfamily"/>
    <property type="match status" value="1"/>
</dbReference>
<evidence type="ECO:0000313" key="7">
    <source>
        <dbReference type="RefSeq" id="XP_020081086.1"/>
    </source>
</evidence>
<dbReference type="PANTHER" id="PTHR46381:SF2">
    <property type="entry name" value="MAP KINASE PHOSPHATASE"/>
    <property type="match status" value="1"/>
</dbReference>
<dbReference type="Proteomes" id="UP000515123">
    <property type="component" value="Unplaced"/>
</dbReference>
<dbReference type="Gene3D" id="3.40.20.10">
    <property type="entry name" value="Severin"/>
    <property type="match status" value="1"/>
</dbReference>
<feature type="domain" description="Tyrosine-protein phosphatase" evidence="4">
    <location>
        <begin position="86"/>
        <end position="235"/>
    </location>
</feature>
<feature type="compositionally biased region" description="Pro residues" evidence="3">
    <location>
        <begin position="34"/>
        <end position="43"/>
    </location>
</feature>
<dbReference type="SUPFAM" id="SSF52799">
    <property type="entry name" value="(Phosphotyrosine protein) phosphatases II"/>
    <property type="match status" value="1"/>
</dbReference>
<dbReference type="InterPro" id="IPR020422">
    <property type="entry name" value="TYR_PHOSPHATASE_DUAL_dom"/>
</dbReference>
<dbReference type="InterPro" id="IPR016130">
    <property type="entry name" value="Tyr_Pase_AS"/>
</dbReference>
<feature type="region of interest" description="Disordered" evidence="3">
    <location>
        <begin position="1"/>
        <end position="81"/>
    </location>
</feature>
<dbReference type="InterPro" id="IPR029006">
    <property type="entry name" value="ADF-H/Gelsolin-like_dom_sf"/>
</dbReference>
<dbReference type="PANTHER" id="PTHR46381">
    <property type="entry name" value="MKPA PROTEIN"/>
    <property type="match status" value="1"/>
</dbReference>
<dbReference type="PROSITE" id="PS50054">
    <property type="entry name" value="TYR_PHOSPHATASE_DUAL"/>
    <property type="match status" value="1"/>
</dbReference>
<name>A0A6P5ECM2_ANACO</name>
<dbReference type="InterPro" id="IPR007123">
    <property type="entry name" value="Gelsolin-like_dom"/>
</dbReference>
<dbReference type="Pfam" id="PF00782">
    <property type="entry name" value="DSPc"/>
    <property type="match status" value="1"/>
</dbReference>
<dbReference type="RefSeq" id="XP_020081086.1">
    <property type="nucleotide sequence ID" value="XM_020225497.1"/>
</dbReference>
<feature type="domain" description="Tyrosine specific protein phosphatases" evidence="5">
    <location>
        <begin position="157"/>
        <end position="213"/>
    </location>
</feature>
<evidence type="ECO:0000256" key="3">
    <source>
        <dbReference type="SAM" id="MobiDB-lite"/>
    </source>
</evidence>
<dbReference type="InterPro" id="IPR000340">
    <property type="entry name" value="Dual-sp_phosphatase_cat-dom"/>
</dbReference>
<dbReference type="InterPro" id="IPR057528">
    <property type="entry name" value="MPK1_C"/>
</dbReference>
<feature type="compositionally biased region" description="Polar residues" evidence="3">
    <location>
        <begin position="22"/>
        <end position="31"/>
    </location>
</feature>